<evidence type="ECO:0000313" key="1">
    <source>
        <dbReference type="EMBL" id="TNN56412.1"/>
    </source>
</evidence>
<keyword evidence="2" id="KW-1185">Reference proteome</keyword>
<organism evidence="1 2">
    <name type="scientific">Liparis tanakae</name>
    <name type="common">Tanaka's snailfish</name>
    <dbReference type="NCBI Taxonomy" id="230148"/>
    <lineage>
        <taxon>Eukaryota</taxon>
        <taxon>Metazoa</taxon>
        <taxon>Chordata</taxon>
        <taxon>Craniata</taxon>
        <taxon>Vertebrata</taxon>
        <taxon>Euteleostomi</taxon>
        <taxon>Actinopterygii</taxon>
        <taxon>Neopterygii</taxon>
        <taxon>Teleostei</taxon>
        <taxon>Neoteleostei</taxon>
        <taxon>Acanthomorphata</taxon>
        <taxon>Eupercaria</taxon>
        <taxon>Perciformes</taxon>
        <taxon>Cottioidei</taxon>
        <taxon>Cottales</taxon>
        <taxon>Liparidae</taxon>
        <taxon>Liparis</taxon>
    </lineage>
</organism>
<evidence type="ECO:0000313" key="2">
    <source>
        <dbReference type="Proteomes" id="UP000314294"/>
    </source>
</evidence>
<sequence>MQRLTRSSQPGRMVVLREVSCSIPISLPATEDAPLGLHEGIMVLRHVVRHEDDAALSVDHEQKAVQCL</sequence>
<reference evidence="1 2" key="1">
    <citation type="submission" date="2019-03" db="EMBL/GenBank/DDBJ databases">
        <title>First draft genome of Liparis tanakae, snailfish: a comprehensive survey of snailfish specific genes.</title>
        <authorList>
            <person name="Kim W."/>
            <person name="Song I."/>
            <person name="Jeong J.-H."/>
            <person name="Kim D."/>
            <person name="Kim S."/>
            <person name="Ryu S."/>
            <person name="Song J.Y."/>
            <person name="Lee S.K."/>
        </authorList>
    </citation>
    <scope>NUCLEOTIDE SEQUENCE [LARGE SCALE GENOMIC DNA]</scope>
    <source>
        <tissue evidence="1">Muscle</tissue>
    </source>
</reference>
<gene>
    <name evidence="1" type="ORF">EYF80_033373</name>
</gene>
<dbReference type="EMBL" id="SRLO01000429">
    <property type="protein sequence ID" value="TNN56412.1"/>
    <property type="molecule type" value="Genomic_DNA"/>
</dbReference>
<name>A0A4Z2GUM0_9TELE</name>
<protein>
    <submittedName>
        <fullName evidence="1">Uncharacterized protein</fullName>
    </submittedName>
</protein>
<comment type="caution">
    <text evidence="1">The sequence shown here is derived from an EMBL/GenBank/DDBJ whole genome shotgun (WGS) entry which is preliminary data.</text>
</comment>
<dbReference type="Proteomes" id="UP000314294">
    <property type="component" value="Unassembled WGS sequence"/>
</dbReference>
<accession>A0A4Z2GUM0</accession>
<dbReference type="AlphaFoldDB" id="A0A4Z2GUM0"/>
<proteinExistence type="predicted"/>